<feature type="region of interest" description="Disordered" evidence="1">
    <location>
        <begin position="1"/>
        <end position="60"/>
    </location>
</feature>
<evidence type="ECO:0000313" key="2">
    <source>
        <dbReference type="EMBL" id="RHZ45760.1"/>
    </source>
</evidence>
<reference evidence="2 3" key="1">
    <citation type="submission" date="2018-08" db="EMBL/GenBank/DDBJ databases">
        <title>Genome and evolution of the arbuscular mycorrhizal fungus Diversispora epigaea (formerly Glomus versiforme) and its bacterial endosymbionts.</title>
        <authorList>
            <person name="Sun X."/>
            <person name="Fei Z."/>
            <person name="Harrison M."/>
        </authorList>
    </citation>
    <scope>NUCLEOTIDE SEQUENCE [LARGE SCALE GENOMIC DNA]</scope>
    <source>
        <strain evidence="2 3">IT104</strain>
    </source>
</reference>
<evidence type="ECO:0000256" key="1">
    <source>
        <dbReference type="SAM" id="MobiDB-lite"/>
    </source>
</evidence>
<protein>
    <submittedName>
        <fullName evidence="2">Uncharacterized protein</fullName>
    </submittedName>
</protein>
<gene>
    <name evidence="2" type="ORF">Glove_655g5</name>
</gene>
<accession>A0A397GCE2</accession>
<proteinExistence type="predicted"/>
<feature type="compositionally biased region" description="Polar residues" evidence="1">
    <location>
        <begin position="1"/>
        <end position="17"/>
    </location>
</feature>
<name>A0A397GCE2_9GLOM</name>
<dbReference type="AlphaFoldDB" id="A0A397GCE2"/>
<keyword evidence="3" id="KW-1185">Reference proteome</keyword>
<comment type="caution">
    <text evidence="2">The sequence shown here is derived from an EMBL/GenBank/DDBJ whole genome shotgun (WGS) entry which is preliminary data.</text>
</comment>
<feature type="compositionally biased region" description="Basic and acidic residues" evidence="1">
    <location>
        <begin position="25"/>
        <end position="40"/>
    </location>
</feature>
<dbReference type="Proteomes" id="UP000266861">
    <property type="component" value="Unassembled WGS sequence"/>
</dbReference>
<organism evidence="2 3">
    <name type="scientific">Diversispora epigaea</name>
    <dbReference type="NCBI Taxonomy" id="1348612"/>
    <lineage>
        <taxon>Eukaryota</taxon>
        <taxon>Fungi</taxon>
        <taxon>Fungi incertae sedis</taxon>
        <taxon>Mucoromycota</taxon>
        <taxon>Glomeromycotina</taxon>
        <taxon>Glomeromycetes</taxon>
        <taxon>Diversisporales</taxon>
        <taxon>Diversisporaceae</taxon>
        <taxon>Diversispora</taxon>
    </lineage>
</organism>
<evidence type="ECO:0000313" key="3">
    <source>
        <dbReference type="Proteomes" id="UP000266861"/>
    </source>
</evidence>
<feature type="compositionally biased region" description="Low complexity" evidence="1">
    <location>
        <begin position="45"/>
        <end position="54"/>
    </location>
</feature>
<dbReference type="EMBL" id="PQFF01000539">
    <property type="protein sequence ID" value="RHZ45760.1"/>
    <property type="molecule type" value="Genomic_DNA"/>
</dbReference>
<sequence>MDIYFNNNNNIDATSFTDDPYLNPIKEEKEEVETKPKNMDDLITDSNNNRNNNNDDGDDE</sequence>